<dbReference type="GO" id="GO:0003887">
    <property type="term" value="F:DNA-directed DNA polymerase activity"/>
    <property type="evidence" value="ECO:0007669"/>
    <property type="project" value="UniProtKB-KW"/>
</dbReference>
<dbReference type="PANTHER" id="PTHR34388:SF1">
    <property type="entry name" value="DNA POLYMERASE III SUBUNIT DELTA"/>
    <property type="match status" value="1"/>
</dbReference>
<dbReference type="SUPFAM" id="SSF52540">
    <property type="entry name" value="P-loop containing nucleoside triphosphate hydrolases"/>
    <property type="match status" value="1"/>
</dbReference>
<keyword evidence="2 6" id="KW-0548">Nucleotidyltransferase</keyword>
<evidence type="ECO:0000256" key="1">
    <source>
        <dbReference type="ARBA" id="ARBA00022679"/>
    </source>
</evidence>
<dbReference type="InterPro" id="IPR027417">
    <property type="entry name" value="P-loop_NTPase"/>
</dbReference>
<dbReference type="EMBL" id="CP039393">
    <property type="protein sequence ID" value="QCD35116.1"/>
    <property type="molecule type" value="Genomic_DNA"/>
</dbReference>
<keyword evidence="3" id="KW-0235">DNA replication</keyword>
<dbReference type="NCBIfam" id="TIGR01128">
    <property type="entry name" value="holA"/>
    <property type="match status" value="1"/>
</dbReference>
<dbReference type="Gene3D" id="3.40.50.300">
    <property type="entry name" value="P-loop containing nucleotide triphosphate hydrolases"/>
    <property type="match status" value="1"/>
</dbReference>
<dbReference type="AlphaFoldDB" id="A0A4P7VID1"/>
<dbReference type="InterPro" id="IPR005790">
    <property type="entry name" value="DNA_polIII_delta"/>
</dbReference>
<evidence type="ECO:0000259" key="5">
    <source>
        <dbReference type="Pfam" id="PF06144"/>
    </source>
</evidence>
<dbReference type="InterPro" id="IPR010372">
    <property type="entry name" value="DNA_pol3_delta_N"/>
</dbReference>
<dbReference type="Gene3D" id="1.10.8.60">
    <property type="match status" value="1"/>
</dbReference>
<dbReference type="EC" id="2.7.7.7" evidence="6"/>
<evidence type="ECO:0000256" key="2">
    <source>
        <dbReference type="ARBA" id="ARBA00022695"/>
    </source>
</evidence>
<dbReference type="OrthoDB" id="1172326at2"/>
<dbReference type="Gene3D" id="1.20.272.10">
    <property type="match status" value="1"/>
</dbReference>
<evidence type="ECO:0000256" key="4">
    <source>
        <dbReference type="ARBA" id="ARBA00022932"/>
    </source>
</evidence>
<proteinExistence type="predicted"/>
<keyword evidence="4" id="KW-0239">DNA-directed DNA polymerase</keyword>
<accession>A0A4P7VID1</accession>
<organism evidence="6 7">
    <name type="scientific">Muribaculum gordoncarteri</name>
    <dbReference type="NCBI Taxonomy" id="2530390"/>
    <lineage>
        <taxon>Bacteria</taxon>
        <taxon>Pseudomonadati</taxon>
        <taxon>Bacteroidota</taxon>
        <taxon>Bacteroidia</taxon>
        <taxon>Bacteroidales</taxon>
        <taxon>Muribaculaceae</taxon>
        <taxon>Muribaculum</taxon>
    </lineage>
</organism>
<dbReference type="PANTHER" id="PTHR34388">
    <property type="entry name" value="DNA POLYMERASE III SUBUNIT DELTA"/>
    <property type="match status" value="1"/>
</dbReference>
<keyword evidence="1 6" id="KW-0808">Transferase</keyword>
<gene>
    <name evidence="6" type="primary">holA</name>
    <name evidence="6" type="ORF">E7746_04075</name>
</gene>
<sequence>MAQASSAVTFEGLKSQLASRKYAPVYLLHGEEGYYIDELLSMFENIIPEADRDFNLYTFYAPETGPDTIMDACRRYPMMSDYQVVIVKEAQAIRADQLNRFHLYASQPTMSTILVISCRGAQAKAKDLIKQINTHGGVVFESQKVTDRNAGPIISGFIKQKGLNIETKGLAMLRDYVGTDLSRLYNEIDKLTVALAPGSTITPEVIERHIGMSKDYNNFELVNALALKDFNRAFRIVDYFRRNPKNNPVVVTIGTIWNYFSNLLLVTYCRDRSESALCAEIGIRRSWLPDDYKQGMRNYNAWKLIEILHEIRVADCRSKGVGSRMDSYDILNDLVFHILTAPGKI</sequence>
<dbReference type="Pfam" id="PF06144">
    <property type="entry name" value="DNA_pol3_delta"/>
    <property type="match status" value="1"/>
</dbReference>
<dbReference type="Proteomes" id="UP000297031">
    <property type="component" value="Chromosome"/>
</dbReference>
<dbReference type="GO" id="GO:0006261">
    <property type="term" value="P:DNA-templated DNA replication"/>
    <property type="evidence" value="ECO:0007669"/>
    <property type="project" value="TreeGrafter"/>
</dbReference>
<name>A0A4P7VID1_9BACT</name>
<protein>
    <submittedName>
        <fullName evidence="6">DNA polymerase III subunit delta</fullName>
        <ecNumber evidence="6">2.7.7.7</ecNumber>
    </submittedName>
</protein>
<reference evidence="6 7" key="1">
    <citation type="submission" date="2019-02" db="EMBL/GenBank/DDBJ databases">
        <title>Isolation and identification of novel species under the genus Muribaculum.</title>
        <authorList>
            <person name="Miyake S."/>
            <person name="Ding Y."/>
            <person name="Low A."/>
            <person name="Soh M."/>
            <person name="Seedorf H."/>
        </authorList>
    </citation>
    <scope>NUCLEOTIDE SEQUENCE [LARGE SCALE GENOMIC DNA]</scope>
    <source>
        <strain evidence="6 7">TLL-A4</strain>
    </source>
</reference>
<dbReference type="KEGG" id="mgod:E7746_04075"/>
<dbReference type="GO" id="GO:0009360">
    <property type="term" value="C:DNA polymerase III complex"/>
    <property type="evidence" value="ECO:0007669"/>
    <property type="project" value="InterPro"/>
</dbReference>
<evidence type="ECO:0000313" key="7">
    <source>
        <dbReference type="Proteomes" id="UP000297031"/>
    </source>
</evidence>
<dbReference type="RefSeq" id="WP_136409925.1">
    <property type="nucleotide sequence ID" value="NZ_CP039393.1"/>
</dbReference>
<evidence type="ECO:0000256" key="3">
    <source>
        <dbReference type="ARBA" id="ARBA00022705"/>
    </source>
</evidence>
<dbReference type="GO" id="GO:0003677">
    <property type="term" value="F:DNA binding"/>
    <property type="evidence" value="ECO:0007669"/>
    <property type="project" value="InterPro"/>
</dbReference>
<evidence type="ECO:0000313" key="6">
    <source>
        <dbReference type="EMBL" id="QCD35116.1"/>
    </source>
</evidence>
<feature type="domain" description="DNA polymerase III delta N-terminal" evidence="5">
    <location>
        <begin position="26"/>
        <end position="138"/>
    </location>
</feature>
<keyword evidence="7" id="KW-1185">Reference proteome</keyword>